<keyword evidence="4" id="KW-1185">Reference proteome</keyword>
<protein>
    <recommendedName>
        <fullName evidence="5">DUF1009 domain-containing protein</fullName>
    </recommendedName>
</protein>
<evidence type="ECO:0000259" key="1">
    <source>
        <dbReference type="Pfam" id="PF06230"/>
    </source>
</evidence>
<dbReference type="InterPro" id="IPR053174">
    <property type="entry name" value="LpxI"/>
</dbReference>
<proteinExistence type="predicted"/>
<dbReference type="PANTHER" id="PTHR39962:SF1">
    <property type="entry name" value="LPXI FAMILY PROTEIN"/>
    <property type="match status" value="1"/>
</dbReference>
<dbReference type="InterPro" id="IPR010415">
    <property type="entry name" value="LpxI_C"/>
</dbReference>
<dbReference type="EMBL" id="AP021879">
    <property type="protein sequence ID" value="BBO88640.1"/>
    <property type="molecule type" value="Genomic_DNA"/>
</dbReference>
<gene>
    <name evidence="3" type="ORF">DSCOOX_18200</name>
</gene>
<dbReference type="Gene3D" id="3.40.50.20">
    <property type="match status" value="1"/>
</dbReference>
<dbReference type="AlphaFoldDB" id="A0A5K8A9B7"/>
<evidence type="ECO:0000313" key="3">
    <source>
        <dbReference type="EMBL" id="BBO88640.1"/>
    </source>
</evidence>
<organism evidence="3 4">
    <name type="scientific">Desulfosarcina ovata subsp. ovata</name>
    <dbReference type="NCBI Taxonomy" id="2752305"/>
    <lineage>
        <taxon>Bacteria</taxon>
        <taxon>Pseudomonadati</taxon>
        <taxon>Thermodesulfobacteriota</taxon>
        <taxon>Desulfobacteria</taxon>
        <taxon>Desulfobacterales</taxon>
        <taxon>Desulfosarcinaceae</taxon>
        <taxon>Desulfosarcina</taxon>
    </lineage>
</organism>
<dbReference type="Proteomes" id="UP000422108">
    <property type="component" value="Chromosome"/>
</dbReference>
<dbReference type="Pfam" id="PF06230">
    <property type="entry name" value="LpxI_C"/>
    <property type="match status" value="1"/>
</dbReference>
<dbReference type="RefSeq" id="WP_155309924.1">
    <property type="nucleotide sequence ID" value="NZ_AP021879.1"/>
</dbReference>
<reference evidence="3 4" key="1">
    <citation type="submission" date="2019-11" db="EMBL/GenBank/DDBJ databases">
        <title>Comparative genomics of hydrocarbon-degrading Desulfosarcina strains.</title>
        <authorList>
            <person name="Watanabe M."/>
            <person name="Kojima H."/>
            <person name="Fukui M."/>
        </authorList>
    </citation>
    <scope>NUCLEOTIDE SEQUENCE [LARGE SCALE GENOMIC DNA]</scope>
    <source>
        <strain evidence="4">oXyS1</strain>
    </source>
</reference>
<name>A0A5K8A9B7_9BACT</name>
<feature type="domain" description="LpxI C-terminal" evidence="1">
    <location>
        <begin position="137"/>
        <end position="265"/>
    </location>
</feature>
<evidence type="ECO:0000259" key="2">
    <source>
        <dbReference type="Pfam" id="PF17930"/>
    </source>
</evidence>
<dbReference type="InterPro" id="IPR043167">
    <property type="entry name" value="LpxI_C_sf"/>
</dbReference>
<feature type="domain" description="LpxI N-terminal" evidence="2">
    <location>
        <begin position="4"/>
        <end position="133"/>
    </location>
</feature>
<evidence type="ECO:0008006" key="5">
    <source>
        <dbReference type="Google" id="ProtNLM"/>
    </source>
</evidence>
<dbReference type="Gene3D" id="3.40.140.80">
    <property type="match status" value="1"/>
</dbReference>
<dbReference type="InterPro" id="IPR041255">
    <property type="entry name" value="LpxI_N"/>
</dbReference>
<dbReference type="Pfam" id="PF17930">
    <property type="entry name" value="LpxI_N"/>
    <property type="match status" value="1"/>
</dbReference>
<accession>A0A5K8A9B7</accession>
<sequence>MTEKIGLIAGNGQFPILFSRIAGQNGFVLFTAAYVNEADPELAQLSEAIEWLHLGQVKRLIRFFKQNGVTRAVMLGGVRKTRLFSDVKPDMKAISIIAGMRHTHDDAIMRAFADCLEKEGIKIEASTFLLPELLATEGVWTRRKPSRSEKKDIELGFSVAREIGRLDIGQSVVVGGGSILAVEAIDGTDATIARGGQLGRGQAVLVKVCKPNQDFRFDVPSVGIRTIETMVQANVRVLAIEAGKTVVFDRTEMVRIADENQIAIICE</sequence>
<evidence type="ECO:0000313" key="4">
    <source>
        <dbReference type="Proteomes" id="UP000422108"/>
    </source>
</evidence>
<dbReference type="PANTHER" id="PTHR39962">
    <property type="entry name" value="BLL4848 PROTEIN"/>
    <property type="match status" value="1"/>
</dbReference>